<keyword evidence="6" id="KW-1185">Reference proteome</keyword>
<keyword evidence="2 3" id="KW-0732">Signal</keyword>
<dbReference type="InterPro" id="IPR051010">
    <property type="entry name" value="BCAA_transport"/>
</dbReference>
<dbReference type="PANTHER" id="PTHR30483">
    <property type="entry name" value="LEUCINE-SPECIFIC-BINDING PROTEIN"/>
    <property type="match status" value="1"/>
</dbReference>
<dbReference type="CDD" id="cd06336">
    <property type="entry name" value="PBP1_ABC_ligand_binding-like"/>
    <property type="match status" value="1"/>
</dbReference>
<evidence type="ECO:0000313" key="6">
    <source>
        <dbReference type="Proteomes" id="UP000064189"/>
    </source>
</evidence>
<sequence length="393" mass="42329">MKKLTASFVLLLVIMTVLAGCNKGDSPASSNGNKGKGGNVVNIGFSGPLSGAAALYGKRTLNGVEMAVKEINDAGGFEVKGKKYTLNLVSLDDKYLPNETGANAKRLVQEYDTPIIFTPHSGGVLALQVFNEQEKFIIGAYTSEPSVTESGNSLTVRIPPNYEGYIEPFSSYAMEHFGKKIAALPTSSQYGKDWTEAILPYWEKQGGKVVYNASIDFAKETDFFTIVTNALKKDPDVLFIGGASEPTAKVAKQARELGFKGGFIIMDQAKLDQMKPIAGSYETLEGSIGVLPLIDSDEEAVPAFVKNYQKQYKEDPSSEVGLNYIAMHAFVEAMKAAGSVDDAQAIRKHMQDGLTNLAPEQKIYDIPSIDEHGGFASTIVVGAVEDGKVVPIR</sequence>
<dbReference type="Gene3D" id="3.40.50.2300">
    <property type="match status" value="2"/>
</dbReference>
<feature type="signal peptide" evidence="3">
    <location>
        <begin position="1"/>
        <end position="19"/>
    </location>
</feature>
<comment type="similarity">
    <text evidence="1">Belongs to the leucine-binding protein family.</text>
</comment>
<dbReference type="RefSeq" id="WP_061141499.1">
    <property type="nucleotide sequence ID" value="NZ_LNNH01000012.1"/>
</dbReference>
<feature type="chain" id="PRO_5039276120" evidence="3">
    <location>
        <begin position="20"/>
        <end position="393"/>
    </location>
</feature>
<dbReference type="Proteomes" id="UP000064189">
    <property type="component" value="Unassembled WGS sequence"/>
</dbReference>
<evidence type="ECO:0000256" key="2">
    <source>
        <dbReference type="ARBA" id="ARBA00022729"/>
    </source>
</evidence>
<dbReference type="AlphaFoldDB" id="A0A120GQD4"/>
<dbReference type="SUPFAM" id="SSF53822">
    <property type="entry name" value="Periplasmic binding protein-like I"/>
    <property type="match status" value="1"/>
</dbReference>
<evidence type="ECO:0000313" key="5">
    <source>
        <dbReference type="EMBL" id="KWW21147.1"/>
    </source>
</evidence>
<accession>A0A120GQD4</accession>
<dbReference type="Pfam" id="PF13458">
    <property type="entry name" value="Peripla_BP_6"/>
    <property type="match status" value="1"/>
</dbReference>
<comment type="caution">
    <text evidence="5">The sequence shown here is derived from an EMBL/GenBank/DDBJ whole genome shotgun (WGS) entry which is preliminary data.</text>
</comment>
<organism evidence="5 6">
    <name type="scientific">Peribacillus simplex</name>
    <dbReference type="NCBI Taxonomy" id="1478"/>
    <lineage>
        <taxon>Bacteria</taxon>
        <taxon>Bacillati</taxon>
        <taxon>Bacillota</taxon>
        <taxon>Bacilli</taxon>
        <taxon>Bacillales</taxon>
        <taxon>Bacillaceae</taxon>
        <taxon>Peribacillus</taxon>
    </lineage>
</organism>
<name>A0A120GQD4_9BACI</name>
<gene>
    <name evidence="5" type="ORF">AS888_16190</name>
</gene>
<dbReference type="PROSITE" id="PS51257">
    <property type="entry name" value="PROKAR_LIPOPROTEIN"/>
    <property type="match status" value="1"/>
</dbReference>
<dbReference type="InterPro" id="IPR028082">
    <property type="entry name" value="Peripla_BP_I"/>
</dbReference>
<reference evidence="5 6" key="1">
    <citation type="submission" date="2015-11" db="EMBL/GenBank/DDBJ databases">
        <title>Genome Sequence of Bacillus simplex strain VanAntwerpen2.</title>
        <authorList>
            <person name="Couger M.B."/>
        </authorList>
    </citation>
    <scope>NUCLEOTIDE SEQUENCE [LARGE SCALE GENOMIC DNA]</scope>
    <source>
        <strain evidence="5 6">VanAntwerpen02</strain>
    </source>
</reference>
<feature type="domain" description="Leucine-binding protein" evidence="4">
    <location>
        <begin position="41"/>
        <end position="352"/>
    </location>
</feature>
<proteinExistence type="inferred from homology"/>
<evidence type="ECO:0000256" key="1">
    <source>
        <dbReference type="ARBA" id="ARBA00010062"/>
    </source>
</evidence>
<evidence type="ECO:0000259" key="4">
    <source>
        <dbReference type="Pfam" id="PF13458"/>
    </source>
</evidence>
<evidence type="ECO:0000256" key="3">
    <source>
        <dbReference type="SAM" id="SignalP"/>
    </source>
</evidence>
<dbReference type="InterPro" id="IPR028081">
    <property type="entry name" value="Leu-bd"/>
</dbReference>
<dbReference type="PANTHER" id="PTHR30483:SF6">
    <property type="entry name" value="PERIPLASMIC BINDING PROTEIN OF ABC TRANSPORTER FOR NATURAL AMINO ACIDS"/>
    <property type="match status" value="1"/>
</dbReference>
<protein>
    <submittedName>
        <fullName evidence="5">Ethanolamine utilization protein EutJ</fullName>
    </submittedName>
</protein>
<dbReference type="EMBL" id="LNNH01000012">
    <property type="protein sequence ID" value="KWW21147.1"/>
    <property type="molecule type" value="Genomic_DNA"/>
</dbReference>